<evidence type="ECO:0000313" key="3">
    <source>
        <dbReference type="EMBL" id="OCF28912.1"/>
    </source>
</evidence>
<feature type="region of interest" description="Disordered" evidence="1">
    <location>
        <begin position="721"/>
        <end position="752"/>
    </location>
</feature>
<dbReference type="InterPro" id="IPR004274">
    <property type="entry name" value="FCP1_dom"/>
</dbReference>
<feature type="compositionally biased region" description="Polar residues" evidence="1">
    <location>
        <begin position="107"/>
        <end position="120"/>
    </location>
</feature>
<name>A0A1B9GD18_9TREE</name>
<dbReference type="RefSeq" id="XP_019049982.1">
    <property type="nucleotide sequence ID" value="XM_019187104.1"/>
</dbReference>
<feature type="compositionally biased region" description="Polar residues" evidence="1">
    <location>
        <begin position="1"/>
        <end position="11"/>
    </location>
</feature>
<feature type="compositionally biased region" description="Low complexity" evidence="1">
    <location>
        <begin position="29"/>
        <end position="41"/>
    </location>
</feature>
<organism evidence="3">
    <name type="scientific">Kwoniella bestiolae CBS 10118</name>
    <dbReference type="NCBI Taxonomy" id="1296100"/>
    <lineage>
        <taxon>Eukaryota</taxon>
        <taxon>Fungi</taxon>
        <taxon>Dikarya</taxon>
        <taxon>Basidiomycota</taxon>
        <taxon>Agaricomycotina</taxon>
        <taxon>Tremellomycetes</taxon>
        <taxon>Tremellales</taxon>
        <taxon>Cryptococcaceae</taxon>
        <taxon>Kwoniella</taxon>
    </lineage>
</organism>
<dbReference type="EMBL" id="CP144541">
    <property type="protein sequence ID" value="WVW79756.1"/>
    <property type="molecule type" value="Genomic_DNA"/>
</dbReference>
<dbReference type="OrthoDB" id="1711508at2759"/>
<evidence type="ECO:0000259" key="2">
    <source>
        <dbReference type="PROSITE" id="PS50969"/>
    </source>
</evidence>
<dbReference type="Proteomes" id="UP000092730">
    <property type="component" value="Chromosome 1"/>
</dbReference>
<dbReference type="KEGG" id="kbi:30204801"/>
<dbReference type="PROSITE" id="PS50969">
    <property type="entry name" value="FCP1"/>
    <property type="match status" value="1"/>
</dbReference>
<dbReference type="AlphaFoldDB" id="A0A1B9GD18"/>
<dbReference type="SMART" id="SM00577">
    <property type="entry name" value="CPDc"/>
    <property type="match status" value="1"/>
</dbReference>
<dbReference type="InterPro" id="IPR050365">
    <property type="entry name" value="TIM50"/>
</dbReference>
<dbReference type="VEuPathDB" id="FungiDB:I302_00402"/>
<feature type="region of interest" description="Disordered" evidence="1">
    <location>
        <begin position="481"/>
        <end position="544"/>
    </location>
</feature>
<proteinExistence type="predicted"/>
<evidence type="ECO:0000256" key="1">
    <source>
        <dbReference type="SAM" id="MobiDB-lite"/>
    </source>
</evidence>
<feature type="region of interest" description="Disordered" evidence="1">
    <location>
        <begin position="1"/>
        <end position="178"/>
    </location>
</feature>
<dbReference type="EMBL" id="KI894018">
    <property type="protein sequence ID" value="OCF28912.1"/>
    <property type="molecule type" value="Genomic_DNA"/>
</dbReference>
<dbReference type="GeneID" id="30204801"/>
<feature type="compositionally biased region" description="Low complexity" evidence="1">
    <location>
        <begin position="493"/>
        <end position="506"/>
    </location>
</feature>
<feature type="region of interest" description="Disordered" evidence="1">
    <location>
        <begin position="614"/>
        <end position="648"/>
    </location>
</feature>
<reference evidence="4" key="2">
    <citation type="submission" date="2013-07" db="EMBL/GenBank/DDBJ databases">
        <authorList>
            <consortium name="The Broad Institute Genome Sequencing Platform"/>
            <person name="Cuomo C."/>
            <person name="Litvintseva A."/>
            <person name="Chen Y."/>
            <person name="Heitman J."/>
            <person name="Sun S."/>
            <person name="Springer D."/>
            <person name="Dromer F."/>
            <person name="Young S.K."/>
            <person name="Zeng Q."/>
            <person name="Gargeya S."/>
            <person name="Fitzgerald M."/>
            <person name="Abouelleil A."/>
            <person name="Alvarado L."/>
            <person name="Berlin A.M."/>
            <person name="Chapman S.B."/>
            <person name="Dewar J."/>
            <person name="Goldberg J."/>
            <person name="Griggs A."/>
            <person name="Gujja S."/>
            <person name="Hansen M."/>
            <person name="Howarth C."/>
            <person name="Imamovic A."/>
            <person name="Larimer J."/>
            <person name="McCowan C."/>
            <person name="Murphy C."/>
            <person name="Pearson M."/>
            <person name="Priest M."/>
            <person name="Roberts A."/>
            <person name="Saif S."/>
            <person name="Shea T."/>
            <person name="Sykes S."/>
            <person name="Wortman J."/>
            <person name="Nusbaum C."/>
            <person name="Birren B."/>
        </authorList>
    </citation>
    <scope>NUCLEOTIDE SEQUENCE</scope>
    <source>
        <strain evidence="4">CBS 10118</strain>
    </source>
</reference>
<feature type="compositionally biased region" description="Pro residues" evidence="1">
    <location>
        <begin position="134"/>
        <end position="150"/>
    </location>
</feature>
<accession>A0A1B9GD18</accession>
<reference evidence="4" key="4">
    <citation type="submission" date="2024-02" db="EMBL/GenBank/DDBJ databases">
        <title>Comparative genomics of Cryptococcus and Kwoniella reveals pathogenesis evolution and contrasting modes of karyotype evolution via chromosome fusion or intercentromeric recombination.</title>
        <authorList>
            <person name="Coelho M.A."/>
            <person name="David-Palma M."/>
            <person name="Shea T."/>
            <person name="Bowers K."/>
            <person name="McGinley-Smith S."/>
            <person name="Mohammad A.W."/>
            <person name="Gnirke A."/>
            <person name="Yurkov A.M."/>
            <person name="Nowrousian M."/>
            <person name="Sun S."/>
            <person name="Cuomo C.A."/>
            <person name="Heitman J."/>
        </authorList>
    </citation>
    <scope>NUCLEOTIDE SEQUENCE</scope>
    <source>
        <strain evidence="4">CBS 10118</strain>
    </source>
</reference>
<feature type="compositionally biased region" description="Basic and acidic residues" evidence="1">
    <location>
        <begin position="55"/>
        <end position="77"/>
    </location>
</feature>
<keyword evidence="5" id="KW-1185">Reference proteome</keyword>
<dbReference type="SUPFAM" id="SSF56784">
    <property type="entry name" value="HAD-like"/>
    <property type="match status" value="1"/>
</dbReference>
<feature type="domain" description="FCP1 homology" evidence="2">
    <location>
        <begin position="198"/>
        <end position="411"/>
    </location>
</feature>
<feature type="region of interest" description="Disordered" evidence="1">
    <location>
        <begin position="672"/>
        <end position="692"/>
    </location>
</feature>
<dbReference type="InterPro" id="IPR023214">
    <property type="entry name" value="HAD_sf"/>
</dbReference>
<dbReference type="Gene3D" id="3.40.50.1000">
    <property type="entry name" value="HAD superfamily/HAD-like"/>
    <property type="match status" value="1"/>
</dbReference>
<gene>
    <name evidence="3" type="ORF">I302_00402</name>
    <name evidence="4" type="ORF">I302_101726</name>
</gene>
<feature type="compositionally biased region" description="Acidic residues" evidence="1">
    <location>
        <begin position="676"/>
        <end position="692"/>
    </location>
</feature>
<evidence type="ECO:0000313" key="4">
    <source>
        <dbReference type="EMBL" id="WVW79756.1"/>
    </source>
</evidence>
<dbReference type="PANTHER" id="PTHR12210">
    <property type="entry name" value="DULLARD PROTEIN PHOSPHATASE"/>
    <property type="match status" value="1"/>
</dbReference>
<dbReference type="InterPro" id="IPR036412">
    <property type="entry name" value="HAD-like_sf"/>
</dbReference>
<dbReference type="STRING" id="1296100.A0A1B9GD18"/>
<evidence type="ECO:0000313" key="5">
    <source>
        <dbReference type="Proteomes" id="UP000092730"/>
    </source>
</evidence>
<reference evidence="3" key="1">
    <citation type="submission" date="2013-07" db="EMBL/GenBank/DDBJ databases">
        <title>The Genome Sequence of Cryptococcus bestiolae CBS10118.</title>
        <authorList>
            <consortium name="The Broad Institute Genome Sequencing Platform"/>
            <person name="Cuomo C."/>
            <person name="Litvintseva A."/>
            <person name="Chen Y."/>
            <person name="Heitman J."/>
            <person name="Sun S."/>
            <person name="Springer D."/>
            <person name="Dromer F."/>
            <person name="Young S.K."/>
            <person name="Zeng Q."/>
            <person name="Gargeya S."/>
            <person name="Fitzgerald M."/>
            <person name="Abouelleil A."/>
            <person name="Alvarado L."/>
            <person name="Berlin A.M."/>
            <person name="Chapman S.B."/>
            <person name="Dewar J."/>
            <person name="Goldberg J."/>
            <person name="Griggs A."/>
            <person name="Gujja S."/>
            <person name="Hansen M."/>
            <person name="Howarth C."/>
            <person name="Imamovic A."/>
            <person name="Larimer J."/>
            <person name="McCowan C."/>
            <person name="Murphy C."/>
            <person name="Pearson M."/>
            <person name="Priest M."/>
            <person name="Roberts A."/>
            <person name="Saif S."/>
            <person name="Shea T."/>
            <person name="Sykes S."/>
            <person name="Wortman J."/>
            <person name="Nusbaum C."/>
            <person name="Birren B."/>
        </authorList>
    </citation>
    <scope>NUCLEOTIDE SEQUENCE [LARGE SCALE GENOMIC DNA]</scope>
    <source>
        <strain evidence="3">CBS 10118</strain>
    </source>
</reference>
<protein>
    <recommendedName>
        <fullName evidence="2">FCP1 homology domain-containing protein</fullName>
    </recommendedName>
</protein>
<reference evidence="3" key="3">
    <citation type="submission" date="2014-01" db="EMBL/GenBank/DDBJ databases">
        <title>Evolution of pathogenesis and genome organization in the Tremellales.</title>
        <authorList>
            <person name="Cuomo C."/>
            <person name="Litvintseva A."/>
            <person name="Heitman J."/>
            <person name="Chen Y."/>
            <person name="Sun S."/>
            <person name="Springer D."/>
            <person name="Dromer F."/>
            <person name="Young S."/>
            <person name="Zeng Q."/>
            <person name="Chapman S."/>
            <person name="Gujja S."/>
            <person name="Saif S."/>
            <person name="Birren B."/>
        </authorList>
    </citation>
    <scope>NUCLEOTIDE SEQUENCE</scope>
    <source>
        <strain evidence="3">CBS 10118</strain>
    </source>
</reference>
<feature type="compositionally biased region" description="Low complexity" evidence="1">
    <location>
        <begin position="151"/>
        <end position="164"/>
    </location>
</feature>
<sequence length="752" mass="85330">MSYSHPNSRYQYRSEPNHGQSSSQRYPVDYSGGESSSSRYGYDSRDYGYSQNRGEGYRAERDHPYNDRSREYPEYRDYGYGGYKGRNDYSYNRPYENSYPSPAYDQNAYNPNEGRSTSTYIPPHQRGFSSPILPSFPPTLPLRPPSPQSQPPSRQYHSQPQSRPFVRDRTVTPPPVNLPPPKYLDLLRPNLDEPLSSERIVPKLLVLDLNGALVYRNRSSSSEGRNSHPRPYLQSFLEYLFLPDRQSKRGKRGWEVFVWSSAQPHNVRGMVESAFGPRFIEGIWEEESEEGRSAREQEGEGRLLGVWARDKMGLRSGDYSRKVQTTKDLRKVLDHLRHPPHDSPQPPWEFDEKRIVLLDDSPLKAIYQPFNQLVIPEFGKEEYQNSKIASSAGDGEMDQTLLAVIGILDELKYVNNVPFWIRSGGLLHPSSTSNPSNNHVEIGLEDLPSHDSFSHWFSHPDMFEGWVEKGKSTLRERGIDIRHGISPDPNSISQLQKSKSSRGGSSPPVKLYSKGRRGYHTNDGIDHDEVSSPPPPDTPHSSHLRPLDVARYIDSLIYSTSNLTVEQKDSLVVAREIISDLAVGQGVSNGYEAEGTEEMLYQAASSPRRQNQGIIHDDLLNPPPQEPKRRKQHNKEYRREWKKAKARDPALTNKQFRKMFKALKKEGAIPAHEEGISESDDGKEEIVEDDGEGVEEISKLEFLNNYQKNLSFQANQVEDGDGLSVLSSGYGSGSGSRNGSKKKLRSDSWSGE</sequence>